<keyword evidence="2" id="KW-1185">Reference proteome</keyword>
<organism evidence="1 2">
    <name type="scientific">Stenotrophomonas oahuensis</name>
    <dbReference type="NCBI Taxonomy" id="3003271"/>
    <lineage>
        <taxon>Bacteria</taxon>
        <taxon>Pseudomonadati</taxon>
        <taxon>Pseudomonadota</taxon>
        <taxon>Gammaproteobacteria</taxon>
        <taxon>Lysobacterales</taxon>
        <taxon>Lysobacteraceae</taxon>
        <taxon>Stenotrophomonas</taxon>
    </lineage>
</organism>
<gene>
    <name evidence="1" type="ORF">PDM29_17350</name>
</gene>
<protein>
    <recommendedName>
        <fullName evidence="3">HNH endonuclease 5 domain-containing protein</fullName>
    </recommendedName>
</protein>
<evidence type="ECO:0000313" key="2">
    <source>
        <dbReference type="Proteomes" id="UP001302072"/>
    </source>
</evidence>
<dbReference type="EMBL" id="CP115541">
    <property type="protein sequence ID" value="WNH52085.1"/>
    <property type="molecule type" value="Genomic_DNA"/>
</dbReference>
<dbReference type="Proteomes" id="UP001302072">
    <property type="component" value="Chromosome"/>
</dbReference>
<name>A0ABY9YNR3_9GAMM</name>
<dbReference type="RefSeq" id="WP_311191290.1">
    <property type="nucleotide sequence ID" value="NZ_CP115541.1"/>
</dbReference>
<accession>A0ABY9YNR3</accession>
<evidence type="ECO:0000313" key="1">
    <source>
        <dbReference type="EMBL" id="WNH52085.1"/>
    </source>
</evidence>
<sequence>MSSLDRHIAGCLYCGRLGPYSDEHVVSAGLGGDDPAWMLRGCVCSSCNTSTFSKLEAHVLKASPIALARLFKQPTTRDGQPPSPLQARTTLQITDGGPQLAGELAARGQPRLFAQVVFEKGGRGGISDQLALTGPDLAAIQRLFVALRDLLADELSLIEKHTADAFTATPITWQCGTYHANAPMQTRKPPSSCVWFEPVRTPGTTGRIEALSVFQRSSGQVVGRSSDIAHLCTMLSLLRSNLDSLAAALDQPVASATVVPRMNLQVKAELDAIHRTMVKIGLNLTAHLFSPGVLRRAEFDAAVAYAMIGGTAPPRAQLPSELLGPAIAERHVFHLSVNTDPHGNPALFFMARLYDGGPIESFVLAQFVAPAAGLESTVVHVDYTTNQFEQMTLEEHLLRAYGLTGGADPALLFQDKS</sequence>
<proteinExistence type="predicted"/>
<evidence type="ECO:0008006" key="3">
    <source>
        <dbReference type="Google" id="ProtNLM"/>
    </source>
</evidence>
<reference evidence="1 2" key="1">
    <citation type="submission" date="2022-12" db="EMBL/GenBank/DDBJ databases">
        <title>Two new species, Stenotrophomonas aracearum and Stenotrophomonas oahuensis, isolated from Anthurium (Araceae family) in Hawaii.</title>
        <authorList>
            <person name="Chunag S.C."/>
            <person name="Dobhal S."/>
            <person name="Alvarez A."/>
            <person name="Arif M."/>
        </authorList>
    </citation>
    <scope>NUCLEOTIDE SEQUENCE [LARGE SCALE GENOMIC DNA]</scope>
    <source>
        <strain evidence="1 2">A5586</strain>
    </source>
</reference>